<organism evidence="1 2">
    <name type="scientific">Thiohalospira halophila DSM 15071</name>
    <dbReference type="NCBI Taxonomy" id="1123397"/>
    <lineage>
        <taxon>Bacteria</taxon>
        <taxon>Pseudomonadati</taxon>
        <taxon>Pseudomonadota</taxon>
        <taxon>Gammaproteobacteria</taxon>
        <taxon>Thiohalospirales</taxon>
        <taxon>Thiohalospiraceae</taxon>
        <taxon>Thiohalospira</taxon>
    </lineage>
</organism>
<evidence type="ECO:0000313" key="2">
    <source>
        <dbReference type="Proteomes" id="UP000198611"/>
    </source>
</evidence>
<dbReference type="RefSeq" id="WP_093427156.1">
    <property type="nucleotide sequence ID" value="NZ_FOMJ01000001.1"/>
</dbReference>
<gene>
    <name evidence="1" type="ORF">SAMN05660831_00505</name>
</gene>
<sequence length="302" mass="34125">MELRQLTDAALSEFPDGENLRPVVEKEVLHYDILRALEQAGLLGHLTFQGGTALRLCYGSARYSEDLDFVGGPEFAANDLATLAEVVEVFIGKRYGLEVRVKDPLSRETTSTPDGVTVIRWQVALVTAPARPDIPKQRIRIEVANVPAYSGELRALQRNYAALPDGYEDILVPVESMDEIMADKLLSLVASEKKVRYRDLWDLPWLHQQGVSPRVEWLQAKITDYGVSDYETKLQRRLADLSSLIQGDAFREQMTRFLPAAVLDRTLERSGFLDYLERTNRELLTSVQRGLTGELEGPEFRM</sequence>
<accession>A0A1I1NZ69</accession>
<keyword evidence="2" id="KW-1185">Reference proteome</keyword>
<dbReference type="EMBL" id="FOMJ01000001">
    <property type="protein sequence ID" value="SFD02622.1"/>
    <property type="molecule type" value="Genomic_DNA"/>
</dbReference>
<dbReference type="GO" id="GO:0016740">
    <property type="term" value="F:transferase activity"/>
    <property type="evidence" value="ECO:0007669"/>
    <property type="project" value="UniProtKB-KW"/>
</dbReference>
<keyword evidence="1" id="KW-0808">Transferase</keyword>
<evidence type="ECO:0000313" key="1">
    <source>
        <dbReference type="EMBL" id="SFD02622.1"/>
    </source>
</evidence>
<proteinExistence type="predicted"/>
<dbReference type="Pfam" id="PF08843">
    <property type="entry name" value="AbiEii"/>
    <property type="match status" value="1"/>
</dbReference>
<dbReference type="STRING" id="1123397.SAMN05660831_00505"/>
<dbReference type="AlphaFoldDB" id="A0A1I1NZ69"/>
<dbReference type="OrthoDB" id="158131at2"/>
<dbReference type="Gene3D" id="3.10.450.620">
    <property type="entry name" value="JHP933, nucleotidyltransferase-like core domain"/>
    <property type="match status" value="1"/>
</dbReference>
<protein>
    <submittedName>
        <fullName evidence="1">Nucleotidyl transferase AbiEii toxin, Type IV TA system</fullName>
    </submittedName>
</protein>
<reference evidence="1 2" key="1">
    <citation type="submission" date="2016-10" db="EMBL/GenBank/DDBJ databases">
        <authorList>
            <person name="de Groot N.N."/>
        </authorList>
    </citation>
    <scope>NUCLEOTIDE SEQUENCE [LARGE SCALE GENOMIC DNA]</scope>
    <source>
        <strain evidence="1 2">HL3</strain>
    </source>
</reference>
<name>A0A1I1NZ69_9GAMM</name>
<dbReference type="InterPro" id="IPR014942">
    <property type="entry name" value="AbiEii"/>
</dbReference>
<dbReference type="Proteomes" id="UP000198611">
    <property type="component" value="Unassembled WGS sequence"/>
</dbReference>